<dbReference type="RefSeq" id="XP_020430540.1">
    <property type="nucleotide sequence ID" value="XM_020579865.1"/>
</dbReference>
<organism evidence="1 2">
    <name type="scientific">Heterostelium pallidum (strain ATCC 26659 / Pp 5 / PN500)</name>
    <name type="common">Cellular slime mold</name>
    <name type="synonym">Polysphondylium pallidum</name>
    <dbReference type="NCBI Taxonomy" id="670386"/>
    <lineage>
        <taxon>Eukaryota</taxon>
        <taxon>Amoebozoa</taxon>
        <taxon>Evosea</taxon>
        <taxon>Eumycetozoa</taxon>
        <taxon>Dictyostelia</taxon>
        <taxon>Acytosteliales</taxon>
        <taxon>Acytosteliaceae</taxon>
        <taxon>Heterostelium</taxon>
    </lineage>
</organism>
<keyword evidence="2" id="KW-1185">Reference proteome</keyword>
<dbReference type="OMA" id="FQAYCTL"/>
<evidence type="ECO:0000313" key="1">
    <source>
        <dbReference type="EMBL" id="EFA78415.1"/>
    </source>
</evidence>
<sequence length="229" mass="26614">MGNVGSNISDEFKRVNKNGKDYLVLDELLEMQPPRECTIDTSHLGTLFAIDRRQTGRFYESDILEFSRLYASQLLQNGGKDDFQSKFQAYCTLKMWNEISKPEGTDLFVEWFSKLFTLNPNYVQTFKHHQDITFLTSDAINKMYQILSIKNYYGGDFRSFFDLMQRTAEEQGIMKLDEDELDDVVPLVILKNFSKDFISGFIKLMCCVEILLHCVFRIVFIANNPVALN</sequence>
<protein>
    <submittedName>
        <fullName evidence="1">Uncharacterized protein</fullName>
    </submittedName>
</protein>
<dbReference type="EMBL" id="ADBJ01000038">
    <property type="protein sequence ID" value="EFA78415.1"/>
    <property type="molecule type" value="Genomic_DNA"/>
</dbReference>
<dbReference type="AlphaFoldDB" id="D3BKI5"/>
<proteinExistence type="predicted"/>
<reference evidence="1 2" key="1">
    <citation type="journal article" date="2011" name="Genome Res.">
        <title>Phylogeny-wide analysis of social amoeba genomes highlights ancient origins for complex intercellular communication.</title>
        <authorList>
            <person name="Heidel A.J."/>
            <person name="Lawal H.M."/>
            <person name="Felder M."/>
            <person name="Schilde C."/>
            <person name="Helps N.R."/>
            <person name="Tunggal B."/>
            <person name="Rivero F."/>
            <person name="John U."/>
            <person name="Schleicher M."/>
            <person name="Eichinger L."/>
            <person name="Platzer M."/>
            <person name="Noegel A.A."/>
            <person name="Schaap P."/>
            <person name="Gloeckner G."/>
        </authorList>
    </citation>
    <scope>NUCLEOTIDE SEQUENCE [LARGE SCALE GENOMIC DNA]</scope>
    <source>
        <strain evidence="2">ATCC 26659 / Pp 5 / PN500</strain>
    </source>
</reference>
<evidence type="ECO:0000313" key="2">
    <source>
        <dbReference type="Proteomes" id="UP000001396"/>
    </source>
</evidence>
<accession>D3BKI5</accession>
<dbReference type="GeneID" id="31364542"/>
<name>D3BKI5_HETP5</name>
<comment type="caution">
    <text evidence="1">The sequence shown here is derived from an EMBL/GenBank/DDBJ whole genome shotgun (WGS) entry which is preliminary data.</text>
</comment>
<gene>
    <name evidence="1" type="ORF">PPL_09066</name>
</gene>
<dbReference type="Proteomes" id="UP000001396">
    <property type="component" value="Unassembled WGS sequence"/>
</dbReference>
<dbReference type="InParanoid" id="D3BKI5"/>